<dbReference type="InterPro" id="IPR051785">
    <property type="entry name" value="MMCE/EMCE_epimerase"/>
</dbReference>
<dbReference type="AlphaFoldDB" id="A0A9D1K8L2"/>
<keyword evidence="1" id="KW-0479">Metal-binding</keyword>
<dbReference type="GO" id="GO:0046872">
    <property type="term" value="F:metal ion binding"/>
    <property type="evidence" value="ECO:0007669"/>
    <property type="project" value="UniProtKB-KW"/>
</dbReference>
<dbReference type="CDD" id="cd06587">
    <property type="entry name" value="VOC"/>
    <property type="match status" value="1"/>
</dbReference>
<protein>
    <submittedName>
        <fullName evidence="3">VOC family protein</fullName>
    </submittedName>
</protein>
<dbReference type="InterPro" id="IPR018146">
    <property type="entry name" value="Glyoxalase_1_CS"/>
</dbReference>
<proteinExistence type="predicted"/>
<evidence type="ECO:0000259" key="2">
    <source>
        <dbReference type="PROSITE" id="PS51819"/>
    </source>
</evidence>
<comment type="caution">
    <text evidence="3">The sequence shown here is derived from an EMBL/GenBank/DDBJ whole genome shotgun (WGS) entry which is preliminary data.</text>
</comment>
<organism evidence="3 4">
    <name type="scientific">Candidatus Alectryocaccomicrobium excrementavium</name>
    <dbReference type="NCBI Taxonomy" id="2840668"/>
    <lineage>
        <taxon>Bacteria</taxon>
        <taxon>Bacillati</taxon>
        <taxon>Bacillota</taxon>
        <taxon>Clostridia</taxon>
        <taxon>Candidatus Alectryocaccomicrobium</taxon>
    </lineage>
</organism>
<dbReference type="PANTHER" id="PTHR43048">
    <property type="entry name" value="METHYLMALONYL-COA EPIMERASE"/>
    <property type="match status" value="1"/>
</dbReference>
<dbReference type="PROSITE" id="PS00934">
    <property type="entry name" value="GLYOXALASE_I_1"/>
    <property type="match status" value="1"/>
</dbReference>
<reference evidence="3" key="1">
    <citation type="submission" date="2020-10" db="EMBL/GenBank/DDBJ databases">
        <authorList>
            <person name="Gilroy R."/>
        </authorList>
    </citation>
    <scope>NUCLEOTIDE SEQUENCE</scope>
    <source>
        <strain evidence="3">13766</strain>
    </source>
</reference>
<name>A0A9D1K8L2_9FIRM</name>
<sequence length="131" mass="14550">MIQGIAHTAYKVRDMETALRFYVDGLGLRHAFSLSDGQGNPCIEYLCVAHGQFIELFYPNGQEIAQDTRYAHLCLQIADLAAYVAQLRARGVEVSDPVRGSDCNLQAWTHDPDGNAIELMQIDPASPQAKW</sequence>
<feature type="domain" description="VOC" evidence="2">
    <location>
        <begin position="4"/>
        <end position="122"/>
    </location>
</feature>
<dbReference type="Gene3D" id="3.10.180.10">
    <property type="entry name" value="2,3-Dihydroxybiphenyl 1,2-Dioxygenase, domain 1"/>
    <property type="match status" value="1"/>
</dbReference>
<evidence type="ECO:0000313" key="3">
    <source>
        <dbReference type="EMBL" id="HIS94108.1"/>
    </source>
</evidence>
<dbReference type="PANTHER" id="PTHR43048:SF3">
    <property type="entry name" value="METHYLMALONYL-COA EPIMERASE, MITOCHONDRIAL"/>
    <property type="match status" value="1"/>
</dbReference>
<dbReference type="InterPro" id="IPR029068">
    <property type="entry name" value="Glyas_Bleomycin-R_OHBP_Dase"/>
</dbReference>
<dbReference type="EMBL" id="DVJN01000269">
    <property type="protein sequence ID" value="HIS94108.1"/>
    <property type="molecule type" value="Genomic_DNA"/>
</dbReference>
<dbReference type="Pfam" id="PF00903">
    <property type="entry name" value="Glyoxalase"/>
    <property type="match status" value="1"/>
</dbReference>
<accession>A0A9D1K8L2</accession>
<dbReference type="Proteomes" id="UP000824140">
    <property type="component" value="Unassembled WGS sequence"/>
</dbReference>
<dbReference type="PROSITE" id="PS51819">
    <property type="entry name" value="VOC"/>
    <property type="match status" value="1"/>
</dbReference>
<dbReference type="GO" id="GO:0046491">
    <property type="term" value="P:L-methylmalonyl-CoA metabolic process"/>
    <property type="evidence" value="ECO:0007669"/>
    <property type="project" value="TreeGrafter"/>
</dbReference>
<evidence type="ECO:0000313" key="4">
    <source>
        <dbReference type="Proteomes" id="UP000824140"/>
    </source>
</evidence>
<dbReference type="GO" id="GO:0004493">
    <property type="term" value="F:methylmalonyl-CoA epimerase activity"/>
    <property type="evidence" value="ECO:0007669"/>
    <property type="project" value="TreeGrafter"/>
</dbReference>
<dbReference type="InterPro" id="IPR037523">
    <property type="entry name" value="VOC_core"/>
</dbReference>
<reference evidence="3" key="2">
    <citation type="journal article" date="2021" name="PeerJ">
        <title>Extensive microbial diversity within the chicken gut microbiome revealed by metagenomics and culture.</title>
        <authorList>
            <person name="Gilroy R."/>
            <person name="Ravi A."/>
            <person name="Getino M."/>
            <person name="Pursley I."/>
            <person name="Horton D.L."/>
            <person name="Alikhan N.F."/>
            <person name="Baker D."/>
            <person name="Gharbi K."/>
            <person name="Hall N."/>
            <person name="Watson M."/>
            <person name="Adriaenssens E.M."/>
            <person name="Foster-Nyarko E."/>
            <person name="Jarju S."/>
            <person name="Secka A."/>
            <person name="Antonio M."/>
            <person name="Oren A."/>
            <person name="Chaudhuri R.R."/>
            <person name="La Ragione R."/>
            <person name="Hildebrand F."/>
            <person name="Pallen M.J."/>
        </authorList>
    </citation>
    <scope>NUCLEOTIDE SEQUENCE</scope>
    <source>
        <strain evidence="3">13766</strain>
    </source>
</reference>
<evidence type="ECO:0000256" key="1">
    <source>
        <dbReference type="ARBA" id="ARBA00022723"/>
    </source>
</evidence>
<dbReference type="SUPFAM" id="SSF54593">
    <property type="entry name" value="Glyoxalase/Bleomycin resistance protein/Dihydroxybiphenyl dioxygenase"/>
    <property type="match status" value="1"/>
</dbReference>
<gene>
    <name evidence="3" type="ORF">IAA84_13935</name>
</gene>
<dbReference type="GO" id="GO:0004462">
    <property type="term" value="F:lactoylglutathione lyase activity"/>
    <property type="evidence" value="ECO:0007669"/>
    <property type="project" value="InterPro"/>
</dbReference>
<dbReference type="InterPro" id="IPR004360">
    <property type="entry name" value="Glyas_Fos-R_dOase_dom"/>
</dbReference>